<dbReference type="Proteomes" id="UP000789739">
    <property type="component" value="Unassembled WGS sequence"/>
</dbReference>
<dbReference type="Gene3D" id="3.30.420.10">
    <property type="entry name" value="Ribonuclease H-like superfamily/Ribonuclease H"/>
    <property type="match status" value="1"/>
</dbReference>
<dbReference type="AlphaFoldDB" id="A0A9N9EEJ5"/>
<proteinExistence type="predicted"/>
<dbReference type="InterPro" id="IPR001584">
    <property type="entry name" value="Integrase_cat-core"/>
</dbReference>
<feature type="non-terminal residue" evidence="2">
    <location>
        <position position="138"/>
    </location>
</feature>
<dbReference type="InterPro" id="IPR012337">
    <property type="entry name" value="RNaseH-like_sf"/>
</dbReference>
<evidence type="ECO:0000313" key="3">
    <source>
        <dbReference type="Proteomes" id="UP000789739"/>
    </source>
</evidence>
<feature type="domain" description="Integrase catalytic" evidence="1">
    <location>
        <begin position="1"/>
        <end position="117"/>
    </location>
</feature>
<dbReference type="PROSITE" id="PS50994">
    <property type="entry name" value="INTEGRASE"/>
    <property type="match status" value="1"/>
</dbReference>
<name>A0A9N9EEJ5_9GLOM</name>
<dbReference type="Pfam" id="PF00665">
    <property type="entry name" value="rve"/>
    <property type="match status" value="1"/>
</dbReference>
<organism evidence="2 3">
    <name type="scientific">Paraglomus brasilianum</name>
    <dbReference type="NCBI Taxonomy" id="144538"/>
    <lineage>
        <taxon>Eukaryota</taxon>
        <taxon>Fungi</taxon>
        <taxon>Fungi incertae sedis</taxon>
        <taxon>Mucoromycota</taxon>
        <taxon>Glomeromycotina</taxon>
        <taxon>Glomeromycetes</taxon>
        <taxon>Paraglomerales</taxon>
        <taxon>Paraglomeraceae</taxon>
        <taxon>Paraglomus</taxon>
    </lineage>
</organism>
<dbReference type="InterPro" id="IPR036397">
    <property type="entry name" value="RNaseH_sf"/>
</dbReference>
<dbReference type="GO" id="GO:0005634">
    <property type="term" value="C:nucleus"/>
    <property type="evidence" value="ECO:0007669"/>
    <property type="project" value="UniProtKB-ARBA"/>
</dbReference>
<dbReference type="PANTHER" id="PTHR37984:SF5">
    <property type="entry name" value="PROTEIN NYNRIN-LIKE"/>
    <property type="match status" value="1"/>
</dbReference>
<evidence type="ECO:0000313" key="2">
    <source>
        <dbReference type="EMBL" id="CAG8670760.1"/>
    </source>
</evidence>
<dbReference type="GO" id="GO:0003676">
    <property type="term" value="F:nucleic acid binding"/>
    <property type="evidence" value="ECO:0007669"/>
    <property type="project" value="InterPro"/>
</dbReference>
<keyword evidence="3" id="KW-1185">Reference proteome</keyword>
<dbReference type="SUPFAM" id="SSF53098">
    <property type="entry name" value="Ribonuclease H-like"/>
    <property type="match status" value="1"/>
</dbReference>
<comment type="caution">
    <text evidence="2">The sequence shown here is derived from an EMBL/GenBank/DDBJ whole genome shotgun (WGS) entry which is preliminary data.</text>
</comment>
<gene>
    <name evidence="2" type="ORF">PBRASI_LOCUS11289</name>
</gene>
<dbReference type="PANTHER" id="PTHR37984">
    <property type="entry name" value="PROTEIN CBG26694"/>
    <property type="match status" value="1"/>
</dbReference>
<dbReference type="GO" id="GO:0015074">
    <property type="term" value="P:DNA integration"/>
    <property type="evidence" value="ECO:0007669"/>
    <property type="project" value="InterPro"/>
</dbReference>
<reference evidence="2" key="1">
    <citation type="submission" date="2021-06" db="EMBL/GenBank/DDBJ databases">
        <authorList>
            <person name="Kallberg Y."/>
            <person name="Tangrot J."/>
            <person name="Rosling A."/>
        </authorList>
    </citation>
    <scope>NUCLEOTIDE SEQUENCE</scope>
    <source>
        <strain evidence="2">BR232B</strain>
    </source>
</reference>
<dbReference type="EMBL" id="CAJVPI010004907">
    <property type="protein sequence ID" value="CAG8670760.1"/>
    <property type="molecule type" value="Genomic_DNA"/>
</dbReference>
<sequence length="138" mass="15845">APLERLQMDLVNLLSFAEHNDGYSYILTMIDVFSRVWVILLKDKEGSTINKKLARHFSMFSPPTELQSDNGSEFITDVLKKTCETLKIQLIHGRVRHPQTQGKIERFNQTLGRRLTKCCGMRFPKPKDIVGLTSCLHL</sequence>
<dbReference type="InterPro" id="IPR050951">
    <property type="entry name" value="Retrovirus_Pol_polyprotein"/>
</dbReference>
<dbReference type="OrthoDB" id="2408293at2759"/>
<protein>
    <submittedName>
        <fullName evidence="2">1870_t:CDS:1</fullName>
    </submittedName>
</protein>
<evidence type="ECO:0000259" key="1">
    <source>
        <dbReference type="PROSITE" id="PS50994"/>
    </source>
</evidence>
<accession>A0A9N9EEJ5</accession>